<sequence>MAQPLWCLLSLFLVLFIICNHSTTALHHPESDSEFSISQLPHDRLHRFAKRFPERHHRVEYQTINGPHQKRMKDEITFFPKKMRTETSSKRRFSPKEVDRRLREAADDHRMSAAAFSRRINAKKQQLQKERLKDQMKIRKMAHGSGLRKRTQKRWELGRIQLPIGESAELSGYITANLPVRSSLSFLVGLESHRISQRNRRKGNLCVVHASVLSESDVRPSVPTPKWLYGVIMVIKVYISGISGNKEVKKRQQRVVMILDSKAIKYDLVDIGEPGMEDEKDFMHQNANAKTAKHPLPPQIFNQDAYCGDYEEFDEANETDTLENFLKLNADELKEIKAQVERRVSTTLRQTPPMELPSSPQANGVAGSHEGSVEPKEASPAPPQDDASMRSAAGAEEEDRGESSAERDVEPLEKDPSPASEEEAEEEESQRDDAPDSDGAEKSGNQTDVGADVE</sequence>
<organism evidence="4">
    <name type="scientific">Cyprideis torosa</name>
    <dbReference type="NCBI Taxonomy" id="163714"/>
    <lineage>
        <taxon>Eukaryota</taxon>
        <taxon>Metazoa</taxon>
        <taxon>Ecdysozoa</taxon>
        <taxon>Arthropoda</taxon>
        <taxon>Crustacea</taxon>
        <taxon>Oligostraca</taxon>
        <taxon>Ostracoda</taxon>
        <taxon>Podocopa</taxon>
        <taxon>Podocopida</taxon>
        <taxon>Cytherocopina</taxon>
        <taxon>Cytheroidea</taxon>
        <taxon>Cytherideidae</taxon>
        <taxon>Cyprideis</taxon>
    </lineage>
</organism>
<dbReference type="SUPFAM" id="SSF52833">
    <property type="entry name" value="Thioredoxin-like"/>
    <property type="match status" value="1"/>
</dbReference>
<dbReference type="AlphaFoldDB" id="A0A7R8WJB2"/>
<dbReference type="InterPro" id="IPR006993">
    <property type="entry name" value="Glut_rich_SH3-bd"/>
</dbReference>
<dbReference type="CDD" id="cd03030">
    <property type="entry name" value="GRX_SH3BGR"/>
    <property type="match status" value="1"/>
</dbReference>
<name>A0A7R8WJB2_9CRUS</name>
<evidence type="ECO:0000256" key="2">
    <source>
        <dbReference type="SAM" id="MobiDB-lite"/>
    </source>
</evidence>
<proteinExistence type="inferred from homology"/>
<evidence type="ECO:0000256" key="3">
    <source>
        <dbReference type="SAM" id="SignalP"/>
    </source>
</evidence>
<feature type="compositionally biased region" description="Basic and acidic residues" evidence="2">
    <location>
        <begin position="401"/>
        <end position="416"/>
    </location>
</feature>
<feature type="signal peptide" evidence="3">
    <location>
        <begin position="1"/>
        <end position="25"/>
    </location>
</feature>
<accession>A0A7R8WJB2</accession>
<dbReference type="InterPro" id="IPR051033">
    <property type="entry name" value="SH3BGR"/>
</dbReference>
<dbReference type="PANTHER" id="PTHR12232">
    <property type="entry name" value="SH3 DOMAIN-BINDING GLUTAMIC ACID-RICH-LIKE PROTEIN"/>
    <property type="match status" value="1"/>
</dbReference>
<feature type="region of interest" description="Disordered" evidence="2">
    <location>
        <begin position="347"/>
        <end position="454"/>
    </location>
</feature>
<evidence type="ECO:0000256" key="1">
    <source>
        <dbReference type="ARBA" id="ARBA00007764"/>
    </source>
</evidence>
<dbReference type="EMBL" id="OB665194">
    <property type="protein sequence ID" value="CAD7232817.1"/>
    <property type="molecule type" value="Genomic_DNA"/>
</dbReference>
<feature type="chain" id="PRO_5043714244" evidence="3">
    <location>
        <begin position="26"/>
        <end position="454"/>
    </location>
</feature>
<dbReference type="OrthoDB" id="9932926at2759"/>
<protein>
    <submittedName>
        <fullName evidence="4">Uncharacterized protein</fullName>
    </submittedName>
</protein>
<dbReference type="GO" id="GO:0005737">
    <property type="term" value="C:cytoplasm"/>
    <property type="evidence" value="ECO:0007669"/>
    <property type="project" value="TreeGrafter"/>
</dbReference>
<comment type="similarity">
    <text evidence="1">Belongs to the SH3BGR family.</text>
</comment>
<dbReference type="Pfam" id="PF04908">
    <property type="entry name" value="SH3BGR"/>
    <property type="match status" value="1"/>
</dbReference>
<evidence type="ECO:0000313" key="4">
    <source>
        <dbReference type="EMBL" id="CAD7232817.1"/>
    </source>
</evidence>
<keyword evidence="3" id="KW-0732">Signal</keyword>
<dbReference type="Gene3D" id="3.40.30.10">
    <property type="entry name" value="Glutaredoxin"/>
    <property type="match status" value="1"/>
</dbReference>
<dbReference type="InterPro" id="IPR036249">
    <property type="entry name" value="Thioredoxin-like_sf"/>
</dbReference>
<reference evidence="4" key="1">
    <citation type="submission" date="2020-11" db="EMBL/GenBank/DDBJ databases">
        <authorList>
            <person name="Tran Van P."/>
        </authorList>
    </citation>
    <scope>NUCLEOTIDE SEQUENCE</scope>
</reference>
<feature type="compositionally biased region" description="Acidic residues" evidence="2">
    <location>
        <begin position="420"/>
        <end position="438"/>
    </location>
</feature>
<gene>
    <name evidence="4" type="ORF">CTOB1V02_LOCUS10644</name>
</gene>
<dbReference type="PANTHER" id="PTHR12232:SF15">
    <property type="entry name" value="SH3 DOMAIN-BINDING GLUTAMIC ACID-RICH PROTEIN HOMOLOG"/>
    <property type="match status" value="1"/>
</dbReference>